<dbReference type="Proteomes" id="UP001632038">
    <property type="component" value="Unassembled WGS sequence"/>
</dbReference>
<dbReference type="SUPFAM" id="SSF46565">
    <property type="entry name" value="Chaperone J-domain"/>
    <property type="match status" value="1"/>
</dbReference>
<comment type="caution">
    <text evidence="3">The sequence shown here is derived from an EMBL/GenBank/DDBJ whole genome shotgun (WGS) entry which is preliminary data.</text>
</comment>
<dbReference type="EMBL" id="JAVIJP010000100">
    <property type="protein sequence ID" value="KAL3615342.1"/>
    <property type="molecule type" value="Genomic_DNA"/>
</dbReference>
<evidence type="ECO:0000259" key="2">
    <source>
        <dbReference type="PROSITE" id="PS50076"/>
    </source>
</evidence>
<dbReference type="Pfam" id="PF23551">
    <property type="entry name" value="Zn_ribbon_20"/>
    <property type="match status" value="1"/>
</dbReference>
<dbReference type="PRINTS" id="PR00625">
    <property type="entry name" value="JDOMAIN"/>
</dbReference>
<dbReference type="Gene3D" id="1.10.287.110">
    <property type="entry name" value="DnaJ domain"/>
    <property type="match status" value="1"/>
</dbReference>
<dbReference type="InterPro" id="IPR056988">
    <property type="entry name" value="Zn_ribbon_pln"/>
</dbReference>
<keyword evidence="4" id="KW-1185">Reference proteome</keyword>
<dbReference type="CDD" id="cd06257">
    <property type="entry name" value="DnaJ"/>
    <property type="match status" value="1"/>
</dbReference>
<dbReference type="Pfam" id="PF00226">
    <property type="entry name" value="DnaJ"/>
    <property type="match status" value="1"/>
</dbReference>
<dbReference type="AlphaFoldDB" id="A0ABD3BDG3"/>
<dbReference type="PANTHER" id="PTHR44137">
    <property type="entry name" value="BNAC03G44070D PROTEIN"/>
    <property type="match status" value="1"/>
</dbReference>
<dbReference type="InterPro" id="IPR036869">
    <property type="entry name" value="J_dom_sf"/>
</dbReference>
<evidence type="ECO:0000313" key="3">
    <source>
        <dbReference type="EMBL" id="KAL3615342.1"/>
    </source>
</evidence>
<proteinExistence type="predicted"/>
<feature type="domain" description="J" evidence="2">
    <location>
        <begin position="66"/>
        <end position="130"/>
    </location>
</feature>
<dbReference type="Pfam" id="PF11926">
    <property type="entry name" value="DUF3444"/>
    <property type="match status" value="1"/>
</dbReference>
<dbReference type="PANTHER" id="PTHR44137:SF7">
    <property type="entry name" value="J DOMAIN-CONTAINING PROTEIN"/>
    <property type="match status" value="1"/>
</dbReference>
<feature type="region of interest" description="Disordered" evidence="1">
    <location>
        <begin position="348"/>
        <end position="369"/>
    </location>
</feature>
<reference evidence="4" key="1">
    <citation type="journal article" date="2024" name="IScience">
        <title>Strigolactones Initiate the Formation of Haustorium-like Structures in Castilleja.</title>
        <authorList>
            <person name="Buerger M."/>
            <person name="Peterson D."/>
            <person name="Chory J."/>
        </authorList>
    </citation>
    <scope>NUCLEOTIDE SEQUENCE [LARGE SCALE GENOMIC DNA]</scope>
</reference>
<dbReference type="InterPro" id="IPR001623">
    <property type="entry name" value="DnaJ_domain"/>
</dbReference>
<name>A0ABD3BDG3_9LAMI</name>
<evidence type="ECO:0000313" key="4">
    <source>
        <dbReference type="Proteomes" id="UP001632038"/>
    </source>
</evidence>
<gene>
    <name evidence="3" type="ORF">CASFOL_041003</name>
</gene>
<feature type="region of interest" description="Disordered" evidence="1">
    <location>
        <begin position="251"/>
        <end position="289"/>
    </location>
</feature>
<protein>
    <recommendedName>
        <fullName evidence="2">J domain-containing protein</fullName>
    </recommendedName>
</protein>
<organism evidence="3 4">
    <name type="scientific">Castilleja foliolosa</name>
    <dbReference type="NCBI Taxonomy" id="1961234"/>
    <lineage>
        <taxon>Eukaryota</taxon>
        <taxon>Viridiplantae</taxon>
        <taxon>Streptophyta</taxon>
        <taxon>Embryophyta</taxon>
        <taxon>Tracheophyta</taxon>
        <taxon>Spermatophyta</taxon>
        <taxon>Magnoliopsida</taxon>
        <taxon>eudicotyledons</taxon>
        <taxon>Gunneridae</taxon>
        <taxon>Pentapetalae</taxon>
        <taxon>asterids</taxon>
        <taxon>lamiids</taxon>
        <taxon>Lamiales</taxon>
        <taxon>Orobanchaceae</taxon>
        <taxon>Pedicularideae</taxon>
        <taxon>Castillejinae</taxon>
        <taxon>Castilleja</taxon>
    </lineage>
</organism>
<sequence length="634" mass="71817">MDSKRDEALRAKALAEKHFIDRDFIGAKNYAFKAQALCPELEGISQMVATFGVYLASEAKINGEFDFYSILGLDPSVGKPKLKKQYKKLAILLHPDNNRTVGAEGAFRLVTEAWTFLSDSMKRTSYDQRRSMLSHSRPDSFWTMCTSCHVQYEYLRKYVNKRLSCKNCRAVFVAVETGLAPMNGSFPFTTCGVTSIHPAQYGPAGHHNISFQDSSNNNNTHTSVHSSFVFHQANGEVKKMEINEKHNRPVMANNGHAYCNNNDVAKPKRGRPPKKIKTDVGSPLTNGNGQIEAKNKIVANGNGTPKPETSTRRFSAVPAVDARQLLIRKARSVIWAKLEEMKVELEEAEKRKNSNENKNPAGPGPKLELKRNTSMSITVPDPDFHDFDRDRSEECFKAKQIWALYDEEDGMPRLYCLIREVISVNPFKIFISYLSSKSDCEFGSVNWLASGFTKSCGGFRVFHSETVDQVNIFSHLLSREKAGRGGLVRIYPRGGDIWAVYRNWTPDWDVTTPTEVRHQYEMVEVIDDYSEENGVWVTPLVKLDGYKTVYRRNGNTDAVRWVPRREMLRFSHQVPACSLVKVEGIDLPEGCWDLDPAATPDELLQGETKEESEKKIVESEIFASNLKCMYDRIF</sequence>
<dbReference type="InterPro" id="IPR024593">
    <property type="entry name" value="DUF3444"/>
</dbReference>
<dbReference type="PROSITE" id="PS50076">
    <property type="entry name" value="DNAJ_2"/>
    <property type="match status" value="1"/>
</dbReference>
<dbReference type="SMART" id="SM00271">
    <property type="entry name" value="DnaJ"/>
    <property type="match status" value="1"/>
</dbReference>
<evidence type="ECO:0000256" key="1">
    <source>
        <dbReference type="SAM" id="MobiDB-lite"/>
    </source>
</evidence>
<accession>A0ABD3BDG3</accession>